<dbReference type="PANTHER" id="PTHR12058">
    <property type="entry name" value="ARP2/3 COMPLEX 34 KDA SUBUNIT"/>
    <property type="match status" value="1"/>
</dbReference>
<evidence type="ECO:0000256" key="5">
    <source>
        <dbReference type="ARBA" id="ARBA00023212"/>
    </source>
</evidence>
<gene>
    <name evidence="7" type="ORF">AB1Y20_023017</name>
</gene>
<protein>
    <recommendedName>
        <fullName evidence="6">Arp2/3 complex 34 kDa subunit</fullName>
    </recommendedName>
</protein>
<dbReference type="Gene3D" id="3.30.1460.20">
    <property type="match status" value="2"/>
</dbReference>
<dbReference type="AlphaFoldDB" id="A0AB34JCU1"/>
<sequence>MSASLDGRIHLEPGHRAVGESVAARVKTAAGKREAVKVECSDFDGVRYKVEMPDKYTLCVSIFVRNFPEIKDLVGDKYFQELYKGMCSTPEPGYSLTLKIPLNSSPDNNVEADALVRQLSCMKRDVVGAPFCVCFGALQESKRPPRAHYVINYRPTESMYIVPSTELCVVVYAIAFEDPIEQAIAKVFLQEIESSRKQSRDLATAPSVTYTHEPPHELKMLKLDVKTPPNFVGFLSLAISKRNLEGDKLQKVITLVEGYRSFLMYHVQGTKSQLHTRIRSRCTNWLQVLNRAMPEKLSVEKKTITGRTFKRGV</sequence>
<evidence type="ECO:0000313" key="8">
    <source>
        <dbReference type="Proteomes" id="UP001515480"/>
    </source>
</evidence>
<dbReference type="GO" id="GO:0005885">
    <property type="term" value="C:Arp2/3 protein complex"/>
    <property type="evidence" value="ECO:0007669"/>
    <property type="project" value="InterPro"/>
</dbReference>
<name>A0AB34JCU1_PRYPA</name>
<comment type="subcellular location">
    <subcellularLocation>
        <location evidence="1 6">Cytoplasm</location>
        <location evidence="1 6">Cytoskeleton</location>
    </subcellularLocation>
</comment>
<dbReference type="GO" id="GO:0051015">
    <property type="term" value="F:actin filament binding"/>
    <property type="evidence" value="ECO:0007669"/>
    <property type="project" value="TreeGrafter"/>
</dbReference>
<evidence type="ECO:0000256" key="3">
    <source>
        <dbReference type="ARBA" id="ARBA00022490"/>
    </source>
</evidence>
<comment type="caution">
    <text evidence="7">The sequence shown here is derived from an EMBL/GenBank/DDBJ whole genome shotgun (WGS) entry which is preliminary data.</text>
</comment>
<dbReference type="GO" id="GO:0005200">
    <property type="term" value="F:structural constituent of cytoskeleton"/>
    <property type="evidence" value="ECO:0007669"/>
    <property type="project" value="TreeGrafter"/>
</dbReference>
<evidence type="ECO:0000256" key="4">
    <source>
        <dbReference type="ARBA" id="ARBA00023203"/>
    </source>
</evidence>
<comment type="similarity">
    <text evidence="2 6">Belongs to the ARPC2 family.</text>
</comment>
<comment type="subunit">
    <text evidence="6">Component of the Arp2/3 complex.</text>
</comment>
<evidence type="ECO:0000256" key="1">
    <source>
        <dbReference type="ARBA" id="ARBA00004245"/>
    </source>
</evidence>
<reference evidence="7 8" key="1">
    <citation type="journal article" date="2024" name="Science">
        <title>Giant polyketide synthase enzymes in the biosynthesis of giant marine polyether toxins.</title>
        <authorList>
            <person name="Fallon T.R."/>
            <person name="Shende V.V."/>
            <person name="Wierzbicki I.H."/>
            <person name="Pendleton A.L."/>
            <person name="Watervoot N.F."/>
            <person name="Auber R.P."/>
            <person name="Gonzalez D.J."/>
            <person name="Wisecaver J.H."/>
            <person name="Moore B.S."/>
        </authorList>
    </citation>
    <scope>NUCLEOTIDE SEQUENCE [LARGE SCALE GENOMIC DNA]</scope>
    <source>
        <strain evidence="7 8">12B1</strain>
    </source>
</reference>
<dbReference type="GO" id="GO:0030041">
    <property type="term" value="P:actin filament polymerization"/>
    <property type="evidence" value="ECO:0007669"/>
    <property type="project" value="InterPro"/>
</dbReference>
<keyword evidence="5 6" id="KW-0206">Cytoskeleton</keyword>
<dbReference type="InterPro" id="IPR007188">
    <property type="entry name" value="ARPC2"/>
</dbReference>
<keyword evidence="4 6" id="KW-0009">Actin-binding</keyword>
<keyword evidence="8" id="KW-1185">Reference proteome</keyword>
<proteinExistence type="inferred from homology"/>
<dbReference type="Proteomes" id="UP001515480">
    <property type="component" value="Unassembled WGS sequence"/>
</dbReference>
<dbReference type="InterPro" id="IPR034666">
    <property type="entry name" value="ARPC2/4"/>
</dbReference>
<dbReference type="SUPFAM" id="SSF69645">
    <property type="entry name" value="Arp2/3 complex subunits"/>
    <property type="match status" value="2"/>
</dbReference>
<evidence type="ECO:0000256" key="6">
    <source>
        <dbReference type="RuleBase" id="RU364015"/>
    </source>
</evidence>
<dbReference type="EMBL" id="JBGBPQ010000009">
    <property type="protein sequence ID" value="KAL1519500.1"/>
    <property type="molecule type" value="Genomic_DNA"/>
</dbReference>
<evidence type="ECO:0000313" key="7">
    <source>
        <dbReference type="EMBL" id="KAL1519500.1"/>
    </source>
</evidence>
<dbReference type="PANTHER" id="PTHR12058:SF0">
    <property type="entry name" value="ACTIN-RELATED PROTEIN 2_3 COMPLEX SUBUNIT 2"/>
    <property type="match status" value="1"/>
</dbReference>
<evidence type="ECO:0000256" key="2">
    <source>
        <dbReference type="ARBA" id="ARBA00007192"/>
    </source>
</evidence>
<dbReference type="GO" id="GO:0034314">
    <property type="term" value="P:Arp2/3 complex-mediated actin nucleation"/>
    <property type="evidence" value="ECO:0007669"/>
    <property type="project" value="InterPro"/>
</dbReference>
<dbReference type="Pfam" id="PF04045">
    <property type="entry name" value="P34-Arc"/>
    <property type="match status" value="1"/>
</dbReference>
<comment type="function">
    <text evidence="6">Functions as actin-binding component of the Arp2/3 complex which is involved in regulation of actin polymerization and together with an activating nucleation-promoting factor (NPF) mediates the formation of branched actin networks.</text>
</comment>
<organism evidence="7 8">
    <name type="scientific">Prymnesium parvum</name>
    <name type="common">Toxic golden alga</name>
    <dbReference type="NCBI Taxonomy" id="97485"/>
    <lineage>
        <taxon>Eukaryota</taxon>
        <taxon>Haptista</taxon>
        <taxon>Haptophyta</taxon>
        <taxon>Prymnesiophyceae</taxon>
        <taxon>Prymnesiales</taxon>
        <taxon>Prymnesiaceae</taxon>
        <taxon>Prymnesium</taxon>
    </lineage>
</organism>
<accession>A0AB34JCU1</accession>
<keyword evidence="3 6" id="KW-0963">Cytoplasm</keyword>